<dbReference type="RefSeq" id="WP_039678073.1">
    <property type="nucleotide sequence ID" value="NZ_JAXECK010000001.1"/>
</dbReference>
<dbReference type="OrthoDB" id="9812960at2"/>
<dbReference type="InterPro" id="IPR001387">
    <property type="entry name" value="Cro/C1-type_HTH"/>
</dbReference>
<dbReference type="Gene3D" id="1.10.260.40">
    <property type="entry name" value="lambda repressor-like DNA-binding domains"/>
    <property type="match status" value="1"/>
</dbReference>
<organism evidence="2 3">
    <name type="scientific">Terrisporobacter othiniensis</name>
    <dbReference type="NCBI Taxonomy" id="1577792"/>
    <lineage>
        <taxon>Bacteria</taxon>
        <taxon>Bacillati</taxon>
        <taxon>Bacillota</taxon>
        <taxon>Clostridia</taxon>
        <taxon>Peptostreptococcales</taxon>
        <taxon>Peptostreptococcaceae</taxon>
        <taxon>Terrisporobacter</taxon>
    </lineage>
</organism>
<feature type="domain" description="HTH cro/C1-type" evidence="1">
    <location>
        <begin position="10"/>
        <end position="64"/>
    </location>
</feature>
<dbReference type="AlphaFoldDB" id="A0A0B3W0W0"/>
<dbReference type="InterPro" id="IPR010982">
    <property type="entry name" value="Lambda_DNA-bd_dom_sf"/>
</dbReference>
<dbReference type="SMART" id="SM00530">
    <property type="entry name" value="HTH_XRE"/>
    <property type="match status" value="1"/>
</dbReference>
<dbReference type="GO" id="GO:0003677">
    <property type="term" value="F:DNA binding"/>
    <property type="evidence" value="ECO:0007669"/>
    <property type="project" value="InterPro"/>
</dbReference>
<evidence type="ECO:0000313" key="3">
    <source>
        <dbReference type="Proteomes" id="UP000031189"/>
    </source>
</evidence>
<dbReference type="Proteomes" id="UP000031189">
    <property type="component" value="Unassembled WGS sequence"/>
</dbReference>
<protein>
    <recommendedName>
        <fullName evidence="1">HTH cro/C1-type domain-containing protein</fullName>
    </recommendedName>
</protein>
<dbReference type="Pfam" id="PF01381">
    <property type="entry name" value="HTH_3"/>
    <property type="match status" value="1"/>
</dbReference>
<keyword evidence="3" id="KW-1185">Reference proteome</keyword>
<proteinExistence type="predicted"/>
<name>A0A0B3W0W0_9FIRM</name>
<evidence type="ECO:0000313" key="2">
    <source>
        <dbReference type="EMBL" id="KHS58774.1"/>
    </source>
</evidence>
<comment type="caution">
    <text evidence="2">The sequence shown here is derived from an EMBL/GenBank/DDBJ whole genome shotgun (WGS) entry which is preliminary data.</text>
</comment>
<evidence type="ECO:0000259" key="1">
    <source>
        <dbReference type="PROSITE" id="PS50943"/>
    </source>
</evidence>
<dbReference type="EMBL" id="JWHR01000013">
    <property type="protein sequence ID" value="KHS58774.1"/>
    <property type="molecule type" value="Genomic_DNA"/>
</dbReference>
<sequence>MNYKLKIELIKLQMIQKGYSISRLSKESQISKSTISRLLNQMGSSRAETIYKIAQALDLEVKYLLL</sequence>
<accession>A0A0B3W0W0</accession>
<gene>
    <name evidence="2" type="ORF">QX51_01175</name>
</gene>
<dbReference type="PROSITE" id="PS50943">
    <property type="entry name" value="HTH_CROC1"/>
    <property type="match status" value="1"/>
</dbReference>
<dbReference type="CDD" id="cd00093">
    <property type="entry name" value="HTH_XRE"/>
    <property type="match status" value="1"/>
</dbReference>
<dbReference type="SUPFAM" id="SSF47413">
    <property type="entry name" value="lambda repressor-like DNA-binding domains"/>
    <property type="match status" value="1"/>
</dbReference>
<reference evidence="2 3" key="1">
    <citation type="submission" date="2014-12" db="EMBL/GenBank/DDBJ databases">
        <title>Draft genome sequence of Terrisporobacter sp. 08-306576, isolated from the blood culture of a bacteremia patient.</title>
        <authorList>
            <person name="Lund L.C."/>
            <person name="Sydenham T.V."/>
            <person name="Hogh S.V."/>
            <person name="Skov M.N."/>
            <person name="Kemp M."/>
            <person name="Justesen U.S."/>
        </authorList>
    </citation>
    <scope>NUCLEOTIDE SEQUENCE [LARGE SCALE GENOMIC DNA]</scope>
    <source>
        <strain evidence="2 3">08-306576</strain>
    </source>
</reference>